<proteinExistence type="predicted"/>
<gene>
    <name evidence="7" type="ORF">EKO23_12420</name>
</gene>
<keyword evidence="8" id="KW-1185">Reference proteome</keyword>
<sequence length="668" mass="72470">MSPAEIASRTADEARRRAWARRQVLPGADPGPVPRLRDERRFTTVIPSGTQELVPPAARAAAVAAADRVLTGEWLLLGTPRPDIADPDWFRDPVTGRRAPQRTLAFRVDHRDEAVTGNVKSVWELSRHHHLTVLAAGWWLTGDARYAEAVDRQLRSWWDANPFLSGIHWTSGIELGVRLTAWAWARRLLDGWAGAADLFEQNPVALHQIRWHQEYLDAFRSTGSSANNHVVAEAVGRVAGACAFPWFAESSRWRADAAAQLHRELHANTFPSGVNRELATDYHRFVTELGVVAGAEAAAAGHPLSAGTWSLLGRSFDAAAALTDAAGNPPRQGDGDEGRALVLDDPEAAAWGQMLALGDGVVGSLPWWPERRTGTVASTVVPALLGGRVRVPGRPVAAPRVFDDAGITLLRTAPEEGSEVWCRCDAGPHGFLSIAAHGHADALAVEVRHGGVEVLVDPGTYCYHGEPEWRSYFRSTVAHNTLEVDGQSQAVEGGPFLWSTQPHSEVLASEVDPAADRLCWTARHDGYARLGVAHRRTVTLDRATRGLTLTDVVEGESRHHVRLALHLGPEVAVELRGATALLSWEGPDGPMTATMTLPAALRWSAHRGETAPVLGWYSPRFGERVPTTTLLGNGSLEGRLELRTALVFEGSTIRGRTYAKVAGGVRRD</sequence>
<evidence type="ECO:0000313" key="7">
    <source>
        <dbReference type="EMBL" id="RYP85553.1"/>
    </source>
</evidence>
<dbReference type="Pfam" id="PF07940">
    <property type="entry name" value="Hepar_II_III_C"/>
    <property type="match status" value="1"/>
</dbReference>
<dbReference type="PANTHER" id="PTHR39210">
    <property type="entry name" value="HEPARIN-SULFATE LYASE"/>
    <property type="match status" value="1"/>
</dbReference>
<reference evidence="7 8" key="1">
    <citation type="submission" date="2019-01" db="EMBL/GenBank/DDBJ databases">
        <title>Nocardioides guangzhouensis sp. nov., an actinobacterium isolated from soil.</title>
        <authorList>
            <person name="Fu Y."/>
            <person name="Cai Y."/>
            <person name="Lin Z."/>
            <person name="Chen P."/>
        </authorList>
    </citation>
    <scope>NUCLEOTIDE SEQUENCE [LARGE SCALE GENOMIC DNA]</scope>
    <source>
        <strain evidence="7 8">130</strain>
    </source>
</reference>
<dbReference type="EMBL" id="SDKM01000016">
    <property type="protein sequence ID" value="RYP85553.1"/>
    <property type="molecule type" value="Genomic_DNA"/>
</dbReference>
<keyword evidence="2" id="KW-0732">Signal</keyword>
<dbReference type="AlphaFoldDB" id="A0A4Q4ZC64"/>
<dbReference type="GO" id="GO:0016829">
    <property type="term" value="F:lyase activity"/>
    <property type="evidence" value="ECO:0007669"/>
    <property type="project" value="UniProtKB-KW"/>
</dbReference>
<organism evidence="7 8">
    <name type="scientific">Nocardioides guangzhouensis</name>
    <dbReference type="NCBI Taxonomy" id="2497878"/>
    <lineage>
        <taxon>Bacteria</taxon>
        <taxon>Bacillati</taxon>
        <taxon>Actinomycetota</taxon>
        <taxon>Actinomycetes</taxon>
        <taxon>Propionibacteriales</taxon>
        <taxon>Nocardioidaceae</taxon>
        <taxon>Nocardioides</taxon>
    </lineage>
</organism>
<keyword evidence="4 7" id="KW-0456">Lyase</keyword>
<feature type="domain" description="Heparin-sulfate lyase N-terminal" evidence="6">
    <location>
        <begin position="118"/>
        <end position="289"/>
    </location>
</feature>
<dbReference type="Proteomes" id="UP000295198">
    <property type="component" value="Unassembled WGS sequence"/>
</dbReference>
<dbReference type="GO" id="GO:0042597">
    <property type="term" value="C:periplasmic space"/>
    <property type="evidence" value="ECO:0007669"/>
    <property type="project" value="UniProtKB-SubCell"/>
</dbReference>
<dbReference type="RefSeq" id="WP_134717702.1">
    <property type="nucleotide sequence ID" value="NZ_SDKM01000016.1"/>
</dbReference>
<comment type="subcellular location">
    <subcellularLocation>
        <location evidence="1">Periplasm</location>
    </subcellularLocation>
</comment>
<dbReference type="InterPro" id="IPR008929">
    <property type="entry name" value="Chondroitin_lyas"/>
</dbReference>
<comment type="caution">
    <text evidence="7">The sequence shown here is derived from an EMBL/GenBank/DDBJ whole genome shotgun (WGS) entry which is preliminary data.</text>
</comment>
<dbReference type="PANTHER" id="PTHR39210:SF1">
    <property type="entry name" value="HEPARIN-SULFATE LYASE"/>
    <property type="match status" value="1"/>
</dbReference>
<evidence type="ECO:0000256" key="1">
    <source>
        <dbReference type="ARBA" id="ARBA00004418"/>
    </source>
</evidence>
<evidence type="ECO:0000256" key="3">
    <source>
        <dbReference type="ARBA" id="ARBA00022764"/>
    </source>
</evidence>
<dbReference type="Gene3D" id="1.50.10.100">
    <property type="entry name" value="Chondroitin AC/alginate lyase"/>
    <property type="match status" value="1"/>
</dbReference>
<dbReference type="InterPro" id="IPR031680">
    <property type="entry name" value="Hepar_II_III_N"/>
</dbReference>
<dbReference type="Pfam" id="PF16889">
    <property type="entry name" value="Hepar_II_III_N"/>
    <property type="match status" value="1"/>
</dbReference>
<accession>A0A4Q4ZC64</accession>
<evidence type="ECO:0000313" key="8">
    <source>
        <dbReference type="Proteomes" id="UP000295198"/>
    </source>
</evidence>
<dbReference type="InterPro" id="IPR012480">
    <property type="entry name" value="Hepar_II_III_C"/>
</dbReference>
<evidence type="ECO:0000259" key="6">
    <source>
        <dbReference type="Pfam" id="PF16889"/>
    </source>
</evidence>
<protein>
    <submittedName>
        <fullName evidence="7">Alginate lyase family protein</fullName>
    </submittedName>
</protein>
<feature type="domain" description="Heparinase II/III-like C-terminal" evidence="5">
    <location>
        <begin position="397"/>
        <end position="636"/>
    </location>
</feature>
<name>A0A4Q4ZC64_9ACTN</name>
<evidence type="ECO:0000259" key="5">
    <source>
        <dbReference type="Pfam" id="PF07940"/>
    </source>
</evidence>
<dbReference type="OrthoDB" id="4592556at2"/>
<evidence type="ECO:0000256" key="4">
    <source>
        <dbReference type="ARBA" id="ARBA00023239"/>
    </source>
</evidence>
<keyword evidence="3" id="KW-0574">Periplasm</keyword>
<dbReference type="Gene3D" id="2.70.98.70">
    <property type="match status" value="1"/>
</dbReference>
<dbReference type="SUPFAM" id="SSF48230">
    <property type="entry name" value="Chondroitin AC/alginate lyase"/>
    <property type="match status" value="1"/>
</dbReference>
<evidence type="ECO:0000256" key="2">
    <source>
        <dbReference type="ARBA" id="ARBA00022729"/>
    </source>
</evidence>